<dbReference type="Gene3D" id="3.20.20.80">
    <property type="entry name" value="Glycosidases"/>
    <property type="match status" value="1"/>
</dbReference>
<dbReference type="EMBL" id="JAHRHJ020000005">
    <property type="protein sequence ID" value="KAH9315037.1"/>
    <property type="molecule type" value="Genomic_DNA"/>
</dbReference>
<sequence>MAATPSLQHIDNSIKDISRDDFPEGFVFGVATSSYQVEGAAKEGGRGPSIWDIFSHTPGKIFDGRNGDIAVDQYHRYK</sequence>
<dbReference type="InterPro" id="IPR033132">
    <property type="entry name" value="GH_1_N_CS"/>
</dbReference>
<dbReference type="PROSITE" id="PS00653">
    <property type="entry name" value="GLYCOSYL_HYDROL_F1_2"/>
    <property type="match status" value="1"/>
</dbReference>
<proteinExistence type="inferred from homology"/>
<dbReference type="Proteomes" id="UP000824469">
    <property type="component" value="Unassembled WGS sequence"/>
</dbReference>
<evidence type="ECO:0000256" key="1">
    <source>
        <dbReference type="ARBA" id="ARBA00010838"/>
    </source>
</evidence>
<dbReference type="Pfam" id="PF00232">
    <property type="entry name" value="Glyco_hydro_1"/>
    <property type="match status" value="1"/>
</dbReference>
<keyword evidence="5" id="KW-1185">Reference proteome</keyword>
<name>A0AA38LBW4_TAXCH</name>
<keyword evidence="2" id="KW-0378">Hydrolase</keyword>
<evidence type="ECO:0000313" key="5">
    <source>
        <dbReference type="Proteomes" id="UP000824469"/>
    </source>
</evidence>
<dbReference type="InterPro" id="IPR017853">
    <property type="entry name" value="GH"/>
</dbReference>
<organism evidence="4 5">
    <name type="scientific">Taxus chinensis</name>
    <name type="common">Chinese yew</name>
    <name type="synonym">Taxus wallichiana var. chinensis</name>
    <dbReference type="NCBI Taxonomy" id="29808"/>
    <lineage>
        <taxon>Eukaryota</taxon>
        <taxon>Viridiplantae</taxon>
        <taxon>Streptophyta</taxon>
        <taxon>Embryophyta</taxon>
        <taxon>Tracheophyta</taxon>
        <taxon>Spermatophyta</taxon>
        <taxon>Pinopsida</taxon>
        <taxon>Pinidae</taxon>
        <taxon>Conifers II</taxon>
        <taxon>Cupressales</taxon>
        <taxon>Taxaceae</taxon>
        <taxon>Taxus</taxon>
    </lineage>
</organism>
<evidence type="ECO:0000256" key="2">
    <source>
        <dbReference type="ARBA" id="ARBA00022801"/>
    </source>
</evidence>
<comment type="similarity">
    <text evidence="1 3">Belongs to the glycosyl hydrolase 1 family.</text>
</comment>
<dbReference type="PANTHER" id="PTHR10353:SF310">
    <property type="entry name" value="BETA-GLUCOSIDASE 42"/>
    <property type="match status" value="1"/>
</dbReference>
<dbReference type="InterPro" id="IPR001360">
    <property type="entry name" value="Glyco_hydro_1"/>
</dbReference>
<dbReference type="OMA" id="VRWISMV"/>
<dbReference type="SUPFAM" id="SSF51445">
    <property type="entry name" value="(Trans)glycosidases"/>
    <property type="match status" value="1"/>
</dbReference>
<gene>
    <name evidence="4" type="ORF">KI387_023664</name>
</gene>
<reference evidence="4 5" key="1">
    <citation type="journal article" date="2021" name="Nat. Plants">
        <title>The Taxus genome provides insights into paclitaxel biosynthesis.</title>
        <authorList>
            <person name="Xiong X."/>
            <person name="Gou J."/>
            <person name="Liao Q."/>
            <person name="Li Y."/>
            <person name="Zhou Q."/>
            <person name="Bi G."/>
            <person name="Li C."/>
            <person name="Du R."/>
            <person name="Wang X."/>
            <person name="Sun T."/>
            <person name="Guo L."/>
            <person name="Liang H."/>
            <person name="Lu P."/>
            <person name="Wu Y."/>
            <person name="Zhang Z."/>
            <person name="Ro D.K."/>
            <person name="Shang Y."/>
            <person name="Huang S."/>
            <person name="Yan J."/>
        </authorList>
    </citation>
    <scope>NUCLEOTIDE SEQUENCE [LARGE SCALE GENOMIC DNA]</scope>
    <source>
        <strain evidence="4">Ta-2019</strain>
    </source>
</reference>
<accession>A0AA38LBW4</accession>
<feature type="non-terminal residue" evidence="4">
    <location>
        <position position="78"/>
    </location>
</feature>
<comment type="caution">
    <text evidence="4">The sequence shown here is derived from an EMBL/GenBank/DDBJ whole genome shotgun (WGS) entry which is preliminary data.</text>
</comment>
<dbReference type="GO" id="GO:0005975">
    <property type="term" value="P:carbohydrate metabolic process"/>
    <property type="evidence" value="ECO:0007669"/>
    <property type="project" value="InterPro"/>
</dbReference>
<evidence type="ECO:0000313" key="4">
    <source>
        <dbReference type="EMBL" id="KAH9315037.1"/>
    </source>
</evidence>
<protein>
    <recommendedName>
        <fullName evidence="6">Beta-glucosidase</fullName>
    </recommendedName>
</protein>
<evidence type="ECO:0008006" key="6">
    <source>
        <dbReference type="Google" id="ProtNLM"/>
    </source>
</evidence>
<dbReference type="GO" id="GO:0008422">
    <property type="term" value="F:beta-glucosidase activity"/>
    <property type="evidence" value="ECO:0007669"/>
    <property type="project" value="TreeGrafter"/>
</dbReference>
<dbReference type="AlphaFoldDB" id="A0AA38LBW4"/>
<evidence type="ECO:0000256" key="3">
    <source>
        <dbReference type="RuleBase" id="RU003690"/>
    </source>
</evidence>
<dbReference type="PANTHER" id="PTHR10353">
    <property type="entry name" value="GLYCOSYL HYDROLASE"/>
    <property type="match status" value="1"/>
</dbReference>